<evidence type="ECO:0000256" key="5">
    <source>
        <dbReference type="ARBA" id="ARBA00022777"/>
    </source>
</evidence>
<evidence type="ECO:0000256" key="6">
    <source>
        <dbReference type="ARBA" id="ARBA00023136"/>
    </source>
</evidence>
<dbReference type="SMART" id="SM00304">
    <property type="entry name" value="HAMP"/>
    <property type="match status" value="1"/>
</dbReference>
<keyword evidence="7" id="KW-0175">Coiled coil</keyword>
<dbReference type="Pfam" id="PF02518">
    <property type="entry name" value="HATPase_c"/>
    <property type="match status" value="1"/>
</dbReference>
<dbReference type="RefSeq" id="WP_379894097.1">
    <property type="nucleotide sequence ID" value="NZ_CBCSCT010000071.1"/>
</dbReference>
<evidence type="ECO:0000259" key="9">
    <source>
        <dbReference type="PROSITE" id="PS50885"/>
    </source>
</evidence>
<dbReference type="GO" id="GO:0004673">
    <property type="term" value="F:protein histidine kinase activity"/>
    <property type="evidence" value="ECO:0007669"/>
    <property type="project" value="UniProtKB-EC"/>
</dbReference>
<evidence type="ECO:0000256" key="1">
    <source>
        <dbReference type="ARBA" id="ARBA00004651"/>
    </source>
</evidence>
<keyword evidence="11" id="KW-1185">Reference proteome</keyword>
<keyword evidence="2" id="KW-1003">Cell membrane</keyword>
<dbReference type="InterPro" id="IPR050640">
    <property type="entry name" value="Bact_2-comp_sensor_kinase"/>
</dbReference>
<dbReference type="InterPro" id="IPR036890">
    <property type="entry name" value="HATPase_C_sf"/>
</dbReference>
<protein>
    <submittedName>
        <fullName evidence="10">Sensor histidine kinase</fullName>
        <ecNumber evidence="10">2.7.13.3</ecNumber>
    </submittedName>
</protein>
<name>A0ABW1IP16_9BACL</name>
<dbReference type="EC" id="2.7.13.3" evidence="10"/>
<keyword evidence="6 8" id="KW-0472">Membrane</keyword>
<feature type="coiled-coil region" evidence="7">
    <location>
        <begin position="26"/>
        <end position="53"/>
    </location>
</feature>
<evidence type="ECO:0000256" key="2">
    <source>
        <dbReference type="ARBA" id="ARBA00022475"/>
    </source>
</evidence>
<dbReference type="PANTHER" id="PTHR34220:SF7">
    <property type="entry name" value="SENSOR HISTIDINE KINASE YPDA"/>
    <property type="match status" value="1"/>
</dbReference>
<dbReference type="SUPFAM" id="SSF55874">
    <property type="entry name" value="ATPase domain of HSP90 chaperone/DNA topoisomerase II/histidine kinase"/>
    <property type="match status" value="1"/>
</dbReference>
<sequence length="574" mass="66958">MLILYFLSVFAPILLTNVIFYQVTTNNVENQRMKDISRAVEQIRNEFRNEIEDAINLSSVFYMDLMLNEILEANYDTDAAYVEAYDSYLRRVLNSYSPVYHSVQAITVYVDNPTIFHSGGVGYISERVKETDWYNTVKSNKHSQPIVMRTTSDSDGQRTLSILRKMNYYETYNEREKILKIDLNMHSISNIFKNLNLQGNMYLINERGIIDYTTDPDVDYESKRVYFENVPHSEDTIEFPAEYAFVNYLDGWRIVGTISEEEVFNEVWKSRNFVIILASINIVLPTLIIVWITRSLNVRIIRILRHMKKVKNQHFETIEQTDSRDEIGQLTNEFNRMTLQIKSLIDDVYVADIQKKNLELQNRRAQLNALQSQINPHFLFNALETIRMRSLIKSESETAKIIQNMAKIFRNSLVWNKDLVTVKEELELIHCFLEIQKYRFGQKLDYSVEVAESVYGCAIPKLIFLPFVENASIHGIEPLKEGGKIRVRIERMPEDILFTIQDNGAGMTEDQIRQLNGLMESNDEMGEHVGIYNVILRLKLYYGKRFEFRIESGKGHGTMISLRLPIEKNRGVGV</sequence>
<evidence type="ECO:0000256" key="4">
    <source>
        <dbReference type="ARBA" id="ARBA00022679"/>
    </source>
</evidence>
<dbReference type="Gene3D" id="3.30.565.10">
    <property type="entry name" value="Histidine kinase-like ATPase, C-terminal domain"/>
    <property type="match status" value="1"/>
</dbReference>
<dbReference type="InterPro" id="IPR010559">
    <property type="entry name" value="Sig_transdc_His_kin_internal"/>
</dbReference>
<evidence type="ECO:0000256" key="7">
    <source>
        <dbReference type="SAM" id="Coils"/>
    </source>
</evidence>
<keyword evidence="3" id="KW-0597">Phosphoprotein</keyword>
<keyword evidence="5 10" id="KW-0418">Kinase</keyword>
<dbReference type="PROSITE" id="PS50885">
    <property type="entry name" value="HAMP"/>
    <property type="match status" value="1"/>
</dbReference>
<dbReference type="InterPro" id="IPR003660">
    <property type="entry name" value="HAMP_dom"/>
</dbReference>
<dbReference type="Pfam" id="PF00672">
    <property type="entry name" value="HAMP"/>
    <property type="match status" value="1"/>
</dbReference>
<dbReference type="SUPFAM" id="SSF158472">
    <property type="entry name" value="HAMP domain-like"/>
    <property type="match status" value="1"/>
</dbReference>
<evidence type="ECO:0000256" key="8">
    <source>
        <dbReference type="SAM" id="Phobius"/>
    </source>
</evidence>
<evidence type="ECO:0000313" key="11">
    <source>
        <dbReference type="Proteomes" id="UP001596250"/>
    </source>
</evidence>
<reference evidence="11" key="1">
    <citation type="journal article" date="2019" name="Int. J. Syst. Evol. Microbiol.">
        <title>The Global Catalogue of Microorganisms (GCM) 10K type strain sequencing project: providing services to taxonomists for standard genome sequencing and annotation.</title>
        <authorList>
            <consortium name="The Broad Institute Genomics Platform"/>
            <consortium name="The Broad Institute Genome Sequencing Center for Infectious Disease"/>
            <person name="Wu L."/>
            <person name="Ma J."/>
        </authorList>
    </citation>
    <scope>NUCLEOTIDE SEQUENCE [LARGE SCALE GENOMIC DNA]</scope>
    <source>
        <strain evidence="11">CCM 8749</strain>
    </source>
</reference>
<keyword evidence="8" id="KW-1133">Transmembrane helix</keyword>
<feature type="transmembrane region" description="Helical" evidence="8">
    <location>
        <begin position="273"/>
        <end position="292"/>
    </location>
</feature>
<dbReference type="EMBL" id="JBHSQV010000133">
    <property type="protein sequence ID" value="MFC5986776.1"/>
    <property type="molecule type" value="Genomic_DNA"/>
</dbReference>
<gene>
    <name evidence="10" type="ORF">ACFPXP_10140</name>
</gene>
<dbReference type="Gene3D" id="6.10.340.10">
    <property type="match status" value="1"/>
</dbReference>
<evidence type="ECO:0000256" key="3">
    <source>
        <dbReference type="ARBA" id="ARBA00022553"/>
    </source>
</evidence>
<organism evidence="10 11">
    <name type="scientific">Marinicrinis lubricantis</name>
    <dbReference type="NCBI Taxonomy" id="2086470"/>
    <lineage>
        <taxon>Bacteria</taxon>
        <taxon>Bacillati</taxon>
        <taxon>Bacillota</taxon>
        <taxon>Bacilli</taxon>
        <taxon>Bacillales</taxon>
        <taxon>Paenibacillaceae</taxon>
    </lineage>
</organism>
<keyword evidence="8" id="KW-0812">Transmembrane</keyword>
<dbReference type="Proteomes" id="UP001596250">
    <property type="component" value="Unassembled WGS sequence"/>
</dbReference>
<dbReference type="PANTHER" id="PTHR34220">
    <property type="entry name" value="SENSOR HISTIDINE KINASE YPDA"/>
    <property type="match status" value="1"/>
</dbReference>
<dbReference type="InterPro" id="IPR003594">
    <property type="entry name" value="HATPase_dom"/>
</dbReference>
<evidence type="ECO:0000313" key="10">
    <source>
        <dbReference type="EMBL" id="MFC5986776.1"/>
    </source>
</evidence>
<dbReference type="Pfam" id="PF06580">
    <property type="entry name" value="His_kinase"/>
    <property type="match status" value="1"/>
</dbReference>
<dbReference type="SMART" id="SM00387">
    <property type="entry name" value="HATPase_c"/>
    <property type="match status" value="1"/>
</dbReference>
<proteinExistence type="predicted"/>
<keyword evidence="4 10" id="KW-0808">Transferase</keyword>
<dbReference type="CDD" id="cd06225">
    <property type="entry name" value="HAMP"/>
    <property type="match status" value="1"/>
</dbReference>
<comment type="caution">
    <text evidence="10">The sequence shown here is derived from an EMBL/GenBank/DDBJ whole genome shotgun (WGS) entry which is preliminary data.</text>
</comment>
<accession>A0ABW1IP16</accession>
<comment type="subcellular location">
    <subcellularLocation>
        <location evidence="1">Cell membrane</location>
        <topology evidence="1">Multi-pass membrane protein</topology>
    </subcellularLocation>
</comment>
<feature type="domain" description="HAMP" evidence="9">
    <location>
        <begin position="294"/>
        <end position="346"/>
    </location>
</feature>